<name>X1P4M8_9ZZZZ</name>
<dbReference type="AlphaFoldDB" id="X1P4M8"/>
<protein>
    <submittedName>
        <fullName evidence="1">Uncharacterized protein</fullName>
    </submittedName>
</protein>
<sequence>AVPNHRLDDLITPELVTNAVRDANPDVFSLIVNSPAGGLKWFVNQTDHIKGKLRIIIEREMGWT</sequence>
<reference evidence="1" key="1">
    <citation type="journal article" date="2014" name="Front. Microbiol.">
        <title>High frequency of phylogenetically diverse reductive dehalogenase-homologous genes in deep subseafloor sedimentary metagenomes.</title>
        <authorList>
            <person name="Kawai M."/>
            <person name="Futagami T."/>
            <person name="Toyoda A."/>
            <person name="Takaki Y."/>
            <person name="Nishi S."/>
            <person name="Hori S."/>
            <person name="Arai W."/>
            <person name="Tsubouchi T."/>
            <person name="Morono Y."/>
            <person name="Uchiyama I."/>
            <person name="Ito T."/>
            <person name="Fujiyama A."/>
            <person name="Inagaki F."/>
            <person name="Takami H."/>
        </authorList>
    </citation>
    <scope>NUCLEOTIDE SEQUENCE</scope>
    <source>
        <strain evidence="1">Expedition CK06-06</strain>
    </source>
</reference>
<dbReference type="EMBL" id="BARV01022953">
    <property type="protein sequence ID" value="GAI25879.1"/>
    <property type="molecule type" value="Genomic_DNA"/>
</dbReference>
<evidence type="ECO:0000313" key="1">
    <source>
        <dbReference type="EMBL" id="GAI25879.1"/>
    </source>
</evidence>
<feature type="non-terminal residue" evidence="1">
    <location>
        <position position="1"/>
    </location>
</feature>
<accession>X1P4M8</accession>
<gene>
    <name evidence="1" type="ORF">S06H3_37742</name>
</gene>
<organism evidence="1">
    <name type="scientific">marine sediment metagenome</name>
    <dbReference type="NCBI Taxonomy" id="412755"/>
    <lineage>
        <taxon>unclassified sequences</taxon>
        <taxon>metagenomes</taxon>
        <taxon>ecological metagenomes</taxon>
    </lineage>
</organism>
<proteinExistence type="predicted"/>
<comment type="caution">
    <text evidence="1">The sequence shown here is derived from an EMBL/GenBank/DDBJ whole genome shotgun (WGS) entry which is preliminary data.</text>
</comment>